<dbReference type="Proteomes" id="UP000886076">
    <property type="component" value="Unassembled WGS sequence"/>
</dbReference>
<dbReference type="EMBL" id="PNIM01000010">
    <property type="protein sequence ID" value="PMB75607.1"/>
    <property type="molecule type" value="Genomic_DNA"/>
</dbReference>
<organism evidence="3 4">
    <name type="scientific">Fervidicoccus fontis</name>
    <dbReference type="NCBI Taxonomy" id="683846"/>
    <lineage>
        <taxon>Archaea</taxon>
        <taxon>Thermoproteota</taxon>
        <taxon>Thermoprotei</taxon>
        <taxon>Fervidicoccales</taxon>
        <taxon>Fervidicoccaceae</taxon>
        <taxon>Fervidicoccus</taxon>
    </lineage>
</organism>
<comment type="caution">
    <text evidence="3">The sequence shown here is derived from an EMBL/GenBank/DDBJ whole genome shotgun (WGS) entry which is preliminary data.</text>
</comment>
<evidence type="ECO:0000313" key="1">
    <source>
        <dbReference type="EMBL" id="HEW64104.1"/>
    </source>
</evidence>
<dbReference type="AlphaFoldDB" id="A0A2J6N2P5"/>
<evidence type="ECO:0000313" key="3">
    <source>
        <dbReference type="EMBL" id="PMB75607.1"/>
    </source>
</evidence>
<accession>A0A2J6N2P5</accession>
<reference evidence="3 4" key="1">
    <citation type="submission" date="2018-01" db="EMBL/GenBank/DDBJ databases">
        <title>Metagenomic assembled genomes from two thermal pools in the Uzon Caldera, Kamchatka, Russia.</title>
        <authorList>
            <person name="Wilkins L."/>
            <person name="Ettinger C."/>
        </authorList>
    </citation>
    <scope>NUCLEOTIDE SEQUENCE [LARGE SCALE GENOMIC DNA]</scope>
    <source>
        <strain evidence="3">ZAV-06</strain>
    </source>
</reference>
<dbReference type="EMBL" id="JADEZV010000003">
    <property type="protein sequence ID" value="MBE9391372.1"/>
    <property type="molecule type" value="Genomic_DNA"/>
</dbReference>
<proteinExistence type="predicted"/>
<dbReference type="GeneID" id="12450179"/>
<name>A0A2J6N2P5_9CREN</name>
<evidence type="ECO:0000313" key="4">
    <source>
        <dbReference type="Proteomes" id="UP000237153"/>
    </source>
</evidence>
<dbReference type="Proteomes" id="UP000652307">
    <property type="component" value="Unassembled WGS sequence"/>
</dbReference>
<protein>
    <submittedName>
        <fullName evidence="3">Uncharacterized protein</fullName>
    </submittedName>
</protein>
<evidence type="ECO:0000313" key="2">
    <source>
        <dbReference type="EMBL" id="MBE9391372.1"/>
    </source>
</evidence>
<dbReference type="Proteomes" id="UP000237153">
    <property type="component" value="Unassembled WGS sequence"/>
</dbReference>
<reference evidence="2" key="3">
    <citation type="submission" date="2020-10" db="EMBL/GenBank/DDBJ databases">
        <title>Fervidococcus fontis strain 3639Fd - the first crenarchaeon capable of growth on lipids.</title>
        <authorList>
            <person name="Kochetkova T.V."/>
            <person name="Elcheninov A.G."/>
            <person name="Toschakov S.V."/>
            <person name="Kublanov I.V."/>
        </authorList>
    </citation>
    <scope>NUCLEOTIDE SEQUENCE</scope>
    <source>
        <strain evidence="2">3639Fd</strain>
    </source>
</reference>
<reference evidence="1" key="2">
    <citation type="journal article" date="2020" name="mSystems">
        <title>Genome- and Community-Level Interaction Insights into Carbon Utilization and Element Cycling Functions of Hydrothermarchaeota in Hydrothermal Sediment.</title>
        <authorList>
            <person name="Zhou Z."/>
            <person name="Liu Y."/>
            <person name="Xu W."/>
            <person name="Pan J."/>
            <person name="Luo Z.H."/>
            <person name="Li M."/>
        </authorList>
    </citation>
    <scope>NUCLEOTIDE SEQUENCE [LARGE SCALE GENOMIC DNA]</scope>
    <source>
        <strain evidence="1">SpSt-1261</strain>
    </source>
</reference>
<sequence length="205" mass="23490">MLLLSIVSSKDYYLFVKNLREESIDFKSPSYLPFKCSEDDVVICDKKGCKEIIGTCRKFKIEKFTDEVFLSLIPFMIDGKEKYKEIIVGIDVGREIGYVVLADGKIIGKGKVIQDEIISVLKKYENVPHDNMIVKIGDYNDNNRLWNLTSTILENVSAELELVDEYKTSKIKRKQLEEKDPDVKAAYIIANRSGTIKLRKHGKNT</sequence>
<dbReference type="RefSeq" id="WP_014558223.1">
    <property type="nucleotide sequence ID" value="NZ_DSFH01000048.1"/>
</dbReference>
<gene>
    <name evidence="3" type="ORF">C0188_02495</name>
    <name evidence="1" type="ORF">ENO39_03505</name>
    <name evidence="2" type="ORF">IOK49_04700</name>
</gene>
<dbReference type="EMBL" id="DSFH01000048">
    <property type="protein sequence ID" value="HEW64104.1"/>
    <property type="molecule type" value="Genomic_DNA"/>
</dbReference>